<accession>A0ABD0L3M2</accession>
<gene>
    <name evidence="2" type="ORF">BaRGS_00015144</name>
</gene>
<dbReference type="EMBL" id="JACVVK020000091">
    <property type="protein sequence ID" value="KAK7493632.1"/>
    <property type="molecule type" value="Genomic_DNA"/>
</dbReference>
<organism evidence="2 3">
    <name type="scientific">Batillaria attramentaria</name>
    <dbReference type="NCBI Taxonomy" id="370345"/>
    <lineage>
        <taxon>Eukaryota</taxon>
        <taxon>Metazoa</taxon>
        <taxon>Spiralia</taxon>
        <taxon>Lophotrochozoa</taxon>
        <taxon>Mollusca</taxon>
        <taxon>Gastropoda</taxon>
        <taxon>Caenogastropoda</taxon>
        <taxon>Sorbeoconcha</taxon>
        <taxon>Cerithioidea</taxon>
        <taxon>Batillariidae</taxon>
        <taxon>Batillaria</taxon>
    </lineage>
</organism>
<evidence type="ECO:0000313" key="3">
    <source>
        <dbReference type="Proteomes" id="UP001519460"/>
    </source>
</evidence>
<dbReference type="AlphaFoldDB" id="A0ABD0L3M2"/>
<evidence type="ECO:0000313" key="2">
    <source>
        <dbReference type="EMBL" id="KAK7493632.1"/>
    </source>
</evidence>
<dbReference type="Proteomes" id="UP001519460">
    <property type="component" value="Unassembled WGS sequence"/>
</dbReference>
<name>A0ABD0L3M2_9CAEN</name>
<feature type="region of interest" description="Disordered" evidence="1">
    <location>
        <begin position="1"/>
        <end position="21"/>
    </location>
</feature>
<keyword evidence="3" id="KW-1185">Reference proteome</keyword>
<evidence type="ECO:0000256" key="1">
    <source>
        <dbReference type="SAM" id="MobiDB-lite"/>
    </source>
</evidence>
<dbReference type="PROSITE" id="PS51257">
    <property type="entry name" value="PROKAR_LIPOPROTEIN"/>
    <property type="match status" value="1"/>
</dbReference>
<proteinExistence type="predicted"/>
<reference evidence="2 3" key="1">
    <citation type="journal article" date="2023" name="Sci. Data">
        <title>Genome assembly of the Korean intertidal mud-creeper Batillaria attramentaria.</title>
        <authorList>
            <person name="Patra A.K."/>
            <person name="Ho P.T."/>
            <person name="Jun S."/>
            <person name="Lee S.J."/>
            <person name="Kim Y."/>
            <person name="Won Y.J."/>
        </authorList>
    </citation>
    <scope>NUCLEOTIDE SEQUENCE [LARGE SCALE GENOMIC DNA]</scope>
    <source>
        <strain evidence="2">Wonlab-2016</strain>
    </source>
</reference>
<sequence>MLIKGHQVNFPTSQSCSRRQKHNATKGMIMWTDVIRLLITHTTGIRKRFRKELLPRDPSKETKNEAQLRHLSVGGDVVAHPGVGRSNSAYRLTSPEMNNQHQISAII</sequence>
<protein>
    <submittedName>
        <fullName evidence="2">Uncharacterized protein</fullName>
    </submittedName>
</protein>
<comment type="caution">
    <text evidence="2">The sequence shown here is derived from an EMBL/GenBank/DDBJ whole genome shotgun (WGS) entry which is preliminary data.</text>
</comment>